<reference evidence="3" key="1">
    <citation type="submission" date="2016-09" db="EMBL/GenBank/DDBJ databases">
        <authorList>
            <person name="Greninger A.L."/>
            <person name="Jerome K.R."/>
            <person name="Mcnair B."/>
            <person name="Wallis C."/>
            <person name="Fang F."/>
        </authorList>
    </citation>
    <scope>NUCLEOTIDE SEQUENCE [LARGE SCALE GENOMIC DNA]</scope>
    <source>
        <strain evidence="3">M6</strain>
    </source>
</reference>
<feature type="chain" id="PRO_5009135012" description="Secreted protein" evidence="1">
    <location>
        <begin position="22"/>
        <end position="175"/>
    </location>
</feature>
<name>A0A1E3RMR3_MYCFV</name>
<evidence type="ECO:0000313" key="3">
    <source>
        <dbReference type="Proteomes" id="UP000094053"/>
    </source>
</evidence>
<proteinExistence type="predicted"/>
<keyword evidence="1" id="KW-0732">Signal</keyword>
<dbReference type="EMBL" id="MIHA01000004">
    <property type="protein sequence ID" value="ODQ91120.1"/>
    <property type="molecule type" value="Genomic_DNA"/>
</dbReference>
<evidence type="ECO:0000256" key="1">
    <source>
        <dbReference type="SAM" id="SignalP"/>
    </source>
</evidence>
<evidence type="ECO:0008006" key="4">
    <source>
        <dbReference type="Google" id="ProtNLM"/>
    </source>
</evidence>
<protein>
    <recommendedName>
        <fullName evidence="4">Secreted protein</fullName>
    </recommendedName>
</protein>
<gene>
    <name evidence="2" type="ORF">BHQ18_06905</name>
</gene>
<organism evidence="2 3">
    <name type="scientific">Mycolicibacterium flavescens</name>
    <name type="common">Mycobacterium flavescens</name>
    <dbReference type="NCBI Taxonomy" id="1776"/>
    <lineage>
        <taxon>Bacteria</taxon>
        <taxon>Bacillati</taxon>
        <taxon>Actinomycetota</taxon>
        <taxon>Actinomycetes</taxon>
        <taxon>Mycobacteriales</taxon>
        <taxon>Mycobacteriaceae</taxon>
        <taxon>Mycolicibacterium</taxon>
    </lineage>
</organism>
<dbReference type="Proteomes" id="UP000094053">
    <property type="component" value="Unassembled WGS sequence"/>
</dbReference>
<evidence type="ECO:0000313" key="2">
    <source>
        <dbReference type="EMBL" id="ODQ91120.1"/>
    </source>
</evidence>
<sequence length="175" mass="18330">MFVAALLIAGVALGAAGAAGAQGDVKSPDTPEGVYTVRIDGQAETTWEIYPICVPTVGDLREPLILPVGCRLKVTPAGRGGAEASQVGGRWQFQSNTFDSIKKCPDGSTGLQKEIYAFDGATLTGSVQIFNNAEVCGQPAGMVELPLTMSFKEPLAIPVTPYPLICEPGGLRRCF</sequence>
<feature type="signal peptide" evidence="1">
    <location>
        <begin position="1"/>
        <end position="21"/>
    </location>
</feature>
<accession>A0A1E3RMR3</accession>
<dbReference type="AlphaFoldDB" id="A0A1E3RMR3"/>
<dbReference type="STRING" id="1776.BHQ18_06905"/>
<comment type="caution">
    <text evidence="2">The sequence shown here is derived from an EMBL/GenBank/DDBJ whole genome shotgun (WGS) entry which is preliminary data.</text>
</comment>
<dbReference type="OrthoDB" id="4636369at2"/>
<keyword evidence="3" id="KW-1185">Reference proteome</keyword>